<gene>
    <name evidence="4" type="ORF">GDO81_016876</name>
</gene>
<evidence type="ECO:0000313" key="4">
    <source>
        <dbReference type="EMBL" id="KAG8558134.1"/>
    </source>
</evidence>
<keyword evidence="5" id="KW-1185">Reference proteome</keyword>
<keyword evidence="1" id="KW-0812">Transmembrane</keyword>
<accession>A0AAV7ADU1</accession>
<keyword evidence="2" id="KW-0732">Signal</keyword>
<reference evidence="4" key="1">
    <citation type="thesis" date="2020" institute="ProQuest LLC" country="789 East Eisenhower Parkway, Ann Arbor, MI, USA">
        <title>Comparative Genomics and Chromosome Evolution.</title>
        <authorList>
            <person name="Mudd A.B."/>
        </authorList>
    </citation>
    <scope>NUCLEOTIDE SEQUENCE</scope>
    <source>
        <strain evidence="4">237g6f4</strain>
        <tissue evidence="4">Blood</tissue>
    </source>
</reference>
<protein>
    <recommendedName>
        <fullName evidence="3">Ig-like domain-containing protein</fullName>
    </recommendedName>
</protein>
<comment type="caution">
    <text evidence="4">The sequence shown here is derived from an EMBL/GenBank/DDBJ whole genome shotgun (WGS) entry which is preliminary data.</text>
</comment>
<dbReference type="Gene3D" id="2.60.40.10">
    <property type="entry name" value="Immunoglobulins"/>
    <property type="match status" value="1"/>
</dbReference>
<proteinExistence type="predicted"/>
<evidence type="ECO:0000256" key="1">
    <source>
        <dbReference type="SAM" id="Phobius"/>
    </source>
</evidence>
<dbReference type="Pfam" id="PF07686">
    <property type="entry name" value="V-set"/>
    <property type="match status" value="1"/>
</dbReference>
<dbReference type="PROSITE" id="PS50835">
    <property type="entry name" value="IG_LIKE"/>
    <property type="match status" value="1"/>
</dbReference>
<feature type="domain" description="Ig-like" evidence="3">
    <location>
        <begin position="41"/>
        <end position="119"/>
    </location>
</feature>
<dbReference type="InterPro" id="IPR036179">
    <property type="entry name" value="Ig-like_dom_sf"/>
</dbReference>
<dbReference type="InterPro" id="IPR007110">
    <property type="entry name" value="Ig-like_dom"/>
</dbReference>
<dbReference type="AlphaFoldDB" id="A0AAV7ADU1"/>
<dbReference type="PANTHER" id="PTHR15297">
    <property type="entry name" value="IMMUNOGLOBULIN SUPERFAMILY MEMBER 6"/>
    <property type="match status" value="1"/>
</dbReference>
<evidence type="ECO:0000259" key="3">
    <source>
        <dbReference type="PROSITE" id="PS50835"/>
    </source>
</evidence>
<organism evidence="4 5">
    <name type="scientific">Engystomops pustulosus</name>
    <name type="common">Tungara frog</name>
    <name type="synonym">Physalaemus pustulosus</name>
    <dbReference type="NCBI Taxonomy" id="76066"/>
    <lineage>
        <taxon>Eukaryota</taxon>
        <taxon>Metazoa</taxon>
        <taxon>Chordata</taxon>
        <taxon>Craniata</taxon>
        <taxon>Vertebrata</taxon>
        <taxon>Euteleostomi</taxon>
        <taxon>Amphibia</taxon>
        <taxon>Batrachia</taxon>
        <taxon>Anura</taxon>
        <taxon>Neobatrachia</taxon>
        <taxon>Hyloidea</taxon>
        <taxon>Leptodactylidae</taxon>
        <taxon>Leiuperinae</taxon>
        <taxon>Engystomops</taxon>
    </lineage>
</organism>
<evidence type="ECO:0000313" key="5">
    <source>
        <dbReference type="Proteomes" id="UP000824782"/>
    </source>
</evidence>
<dbReference type="PANTHER" id="PTHR15297:SF2">
    <property type="entry name" value="IMMUNOGLOBULIN SUPERFAMILY MEMBER 6"/>
    <property type="match status" value="1"/>
</dbReference>
<feature type="chain" id="PRO_5043798437" description="Ig-like domain-containing protein" evidence="2">
    <location>
        <begin position="26"/>
        <end position="229"/>
    </location>
</feature>
<sequence length="229" mass="26255">MDTNSLGGRVLLQFILTYCLCGVRSCTVDVKQDEFCEAFRDNKSANISCQYKGTNCPGREKIFWLRYLESTYEEIDPTNIKFGVKINNGHALLTINNIDVQDSGIYICVVVFPKNPHLTATGGGTMVIIRDKPEVIVTPTNTALIVLCTLLLIYCVAVFSYYSFKSKWKLWDFIRAKPGVRAEANRRPRSVFQAIAAEYHKRYDPKIRQNQDIEDDRIYQNTQHLPQTR</sequence>
<dbReference type="EMBL" id="WNYA01000008">
    <property type="protein sequence ID" value="KAG8558134.1"/>
    <property type="molecule type" value="Genomic_DNA"/>
</dbReference>
<dbReference type="CDD" id="cd00099">
    <property type="entry name" value="IgV"/>
    <property type="match status" value="1"/>
</dbReference>
<dbReference type="SUPFAM" id="SSF48726">
    <property type="entry name" value="Immunoglobulin"/>
    <property type="match status" value="1"/>
</dbReference>
<feature type="transmembrane region" description="Helical" evidence="1">
    <location>
        <begin position="143"/>
        <end position="164"/>
    </location>
</feature>
<dbReference type="InterPro" id="IPR013106">
    <property type="entry name" value="Ig_V-set"/>
</dbReference>
<dbReference type="InterPro" id="IPR003599">
    <property type="entry name" value="Ig_sub"/>
</dbReference>
<dbReference type="InterPro" id="IPR013783">
    <property type="entry name" value="Ig-like_fold"/>
</dbReference>
<feature type="signal peptide" evidence="2">
    <location>
        <begin position="1"/>
        <end position="25"/>
    </location>
</feature>
<keyword evidence="1" id="KW-0472">Membrane</keyword>
<dbReference type="Proteomes" id="UP000824782">
    <property type="component" value="Unassembled WGS sequence"/>
</dbReference>
<evidence type="ECO:0000256" key="2">
    <source>
        <dbReference type="SAM" id="SignalP"/>
    </source>
</evidence>
<name>A0AAV7ADU1_ENGPU</name>
<keyword evidence="1" id="KW-1133">Transmembrane helix</keyword>
<dbReference type="InterPro" id="IPR039089">
    <property type="entry name" value="IGSF6"/>
</dbReference>
<dbReference type="SMART" id="SM00409">
    <property type="entry name" value="IG"/>
    <property type="match status" value="1"/>
</dbReference>